<dbReference type="Gene3D" id="3.90.640.10">
    <property type="entry name" value="Actin, Chain A, domain 4"/>
    <property type="match status" value="1"/>
</dbReference>
<dbReference type="PRINTS" id="PR00301">
    <property type="entry name" value="HEATSHOCK70"/>
</dbReference>
<accession>A0ABR2YKT3</accession>
<evidence type="ECO:0000256" key="1">
    <source>
        <dbReference type="ARBA" id="ARBA00022741"/>
    </source>
</evidence>
<dbReference type="InterPro" id="IPR018181">
    <property type="entry name" value="Heat_shock_70_CS"/>
</dbReference>
<dbReference type="InterPro" id="IPR013126">
    <property type="entry name" value="Hsp_70_fam"/>
</dbReference>
<dbReference type="SUPFAM" id="SSF100920">
    <property type="entry name" value="Heat shock protein 70kD (HSP70), peptide-binding domain"/>
    <property type="match status" value="1"/>
</dbReference>
<dbReference type="Gene3D" id="1.20.1270.10">
    <property type="match status" value="1"/>
</dbReference>
<feature type="compositionally biased region" description="Basic and acidic residues" evidence="3">
    <location>
        <begin position="565"/>
        <end position="577"/>
    </location>
</feature>
<evidence type="ECO:0000256" key="3">
    <source>
        <dbReference type="SAM" id="MobiDB-lite"/>
    </source>
</evidence>
<feature type="region of interest" description="Disordered" evidence="3">
    <location>
        <begin position="493"/>
        <end position="581"/>
    </location>
</feature>
<evidence type="ECO:0008006" key="6">
    <source>
        <dbReference type="Google" id="ProtNLM"/>
    </source>
</evidence>
<dbReference type="Gene3D" id="3.30.420.40">
    <property type="match status" value="2"/>
</dbReference>
<dbReference type="PANTHER" id="PTHR45639:SF4">
    <property type="entry name" value="HSC70CB, ISOFORM G"/>
    <property type="match status" value="1"/>
</dbReference>
<evidence type="ECO:0000313" key="4">
    <source>
        <dbReference type="EMBL" id="KAK9907480.1"/>
    </source>
</evidence>
<keyword evidence="5" id="KW-1185">Reference proteome</keyword>
<dbReference type="EMBL" id="JALJOT010000009">
    <property type="protein sequence ID" value="KAK9907480.1"/>
    <property type="molecule type" value="Genomic_DNA"/>
</dbReference>
<dbReference type="Pfam" id="PF00012">
    <property type="entry name" value="HSP70"/>
    <property type="match status" value="1"/>
</dbReference>
<gene>
    <name evidence="4" type="ORF">WJX75_004421</name>
</gene>
<dbReference type="Proteomes" id="UP001491310">
    <property type="component" value="Unassembled WGS sequence"/>
</dbReference>
<feature type="compositionally biased region" description="Low complexity" evidence="3">
    <location>
        <begin position="520"/>
        <end position="561"/>
    </location>
</feature>
<protein>
    <recommendedName>
        <fullName evidence="6">Heat shock protein 70</fullName>
    </recommendedName>
</protein>
<dbReference type="CDD" id="cd24095">
    <property type="entry name" value="ASKHA_NBD_HSP70_AtHsp70-14-like"/>
    <property type="match status" value="1"/>
</dbReference>
<dbReference type="Gene3D" id="2.60.34.10">
    <property type="entry name" value="Substrate Binding Domain Of DNAk, Chain A, domain 1"/>
    <property type="match status" value="1"/>
</dbReference>
<proteinExistence type="predicted"/>
<keyword evidence="1" id="KW-0547">Nucleotide-binding</keyword>
<dbReference type="Gene3D" id="3.30.30.30">
    <property type="match status" value="1"/>
</dbReference>
<organism evidence="4 5">
    <name type="scientific">Coccomyxa subellipsoidea</name>
    <dbReference type="NCBI Taxonomy" id="248742"/>
    <lineage>
        <taxon>Eukaryota</taxon>
        <taxon>Viridiplantae</taxon>
        <taxon>Chlorophyta</taxon>
        <taxon>core chlorophytes</taxon>
        <taxon>Trebouxiophyceae</taxon>
        <taxon>Trebouxiophyceae incertae sedis</taxon>
        <taxon>Coccomyxaceae</taxon>
        <taxon>Coccomyxa</taxon>
    </lineage>
</organism>
<dbReference type="SUPFAM" id="SSF53067">
    <property type="entry name" value="Actin-like ATPase domain"/>
    <property type="match status" value="2"/>
</dbReference>
<dbReference type="PANTHER" id="PTHR45639">
    <property type="entry name" value="HSC70CB, ISOFORM G-RELATED"/>
    <property type="match status" value="1"/>
</dbReference>
<sequence length="841" mass="92584">MSVAGLDIGDQKSCIAVARKRGIDVLMNKESKRETPSLVAFGPKQRQLGTDASGSLSINPKNTLFGVKRLLGKKFKNPDVQRDIQELPYNVSEGPDGGILINVDYLGERQSFTPEQIVAAIIVDMKDIAEVDGSPVTDCVLSVPTYYLESERYAMLAAAKIAGVNCLRLINETTATALAYGIYKTDLPETDPINVVFIDAGHSAFQVSIVAFKKGQLRVLSHAWDRNLGGRDLDNVLFNYFANEFKEKYKLDVRTSPRSAFRLRVGCEKLKKVLSSIPEAPMNVECLMNDIDFRSSMTREQFEELAQPVLQRARAPLATALEEAKISLDDIASVEVVGGSSRVPALLTTMRDFFKKEPSRTLNATEVVCRGCALNCAMLSPIFRVRDFEVIEAFPFGIEFQWEKDGERTTSTLFERNGPIPSAKMLTFFRNTAFTLTALYTDDSPVPEGFDRVIGTFEIGPPVHIPTDGTKAKIKVKVKLNLHGVVGVESAQQIEEEEYEETVKVYEPAPAKGKKDEPMPDAAPEPAAAENGGPAEAGPGATEAAEAAAASGAADGAAPMETEAEGPKVEEPREEVVKKKRTKKMQVPFLVHVEGLADKIVQDFIEMEGNIELQKKRQDETNERKNAVEAYVYGLRNQLSDALAQFVTEQEQATVSDKLNQTEDWLYEEGEDESKGVYEAKLKELQAIGEPLLHRAREAEARPAASSALTSTANRLIAVATANDAKHAHIPQDDKDKVVAEARKALDWLEEKQRLQGTLRKTDDPVLTAADIKKREDTIVRFADPILSKPAPPPPKEEKKVEPKEAEKEEESAPAQEEPKEEPMETDASAAPQTPEVEMVD</sequence>
<dbReference type="PROSITE" id="PS01036">
    <property type="entry name" value="HSP70_3"/>
    <property type="match status" value="1"/>
</dbReference>
<evidence type="ECO:0000256" key="2">
    <source>
        <dbReference type="ARBA" id="ARBA00022840"/>
    </source>
</evidence>
<keyword evidence="2" id="KW-0067">ATP-binding</keyword>
<dbReference type="SUPFAM" id="SSF100934">
    <property type="entry name" value="Heat shock protein 70kD (HSP70), C-terminal subdomain"/>
    <property type="match status" value="2"/>
</dbReference>
<comment type="caution">
    <text evidence="4">The sequence shown here is derived from an EMBL/GenBank/DDBJ whole genome shotgun (WGS) entry which is preliminary data.</text>
</comment>
<evidence type="ECO:0000313" key="5">
    <source>
        <dbReference type="Proteomes" id="UP001491310"/>
    </source>
</evidence>
<dbReference type="InterPro" id="IPR029048">
    <property type="entry name" value="HSP70_C_sf"/>
</dbReference>
<dbReference type="InterPro" id="IPR043129">
    <property type="entry name" value="ATPase_NBD"/>
</dbReference>
<name>A0ABR2YKT3_9CHLO</name>
<feature type="region of interest" description="Disordered" evidence="3">
    <location>
        <begin position="783"/>
        <end position="841"/>
    </location>
</feature>
<reference evidence="4 5" key="1">
    <citation type="journal article" date="2024" name="Nat. Commun.">
        <title>Phylogenomics reveals the evolutionary origins of lichenization in chlorophyte algae.</title>
        <authorList>
            <person name="Puginier C."/>
            <person name="Libourel C."/>
            <person name="Otte J."/>
            <person name="Skaloud P."/>
            <person name="Haon M."/>
            <person name="Grisel S."/>
            <person name="Petersen M."/>
            <person name="Berrin J.G."/>
            <person name="Delaux P.M."/>
            <person name="Dal Grande F."/>
            <person name="Keller J."/>
        </authorList>
    </citation>
    <scope>NUCLEOTIDE SEQUENCE [LARGE SCALE GENOMIC DNA]</scope>
    <source>
        <strain evidence="4 5">SAG 216-7</strain>
    </source>
</reference>
<dbReference type="InterPro" id="IPR029047">
    <property type="entry name" value="HSP70_peptide-bd_sf"/>
</dbReference>
<feature type="compositionally biased region" description="Basic and acidic residues" evidence="3">
    <location>
        <begin position="795"/>
        <end position="807"/>
    </location>
</feature>